<dbReference type="FunFam" id="2.60.40.420:FF:000087">
    <property type="entry name" value="Spore coat protein A"/>
    <property type="match status" value="1"/>
</dbReference>
<dbReference type="GO" id="GO:0016036">
    <property type="term" value="P:cellular response to phosphate starvation"/>
    <property type="evidence" value="ECO:0007669"/>
    <property type="project" value="InterPro"/>
</dbReference>
<dbReference type="GO" id="GO:0005507">
    <property type="term" value="F:copper ion binding"/>
    <property type="evidence" value="ECO:0007669"/>
    <property type="project" value="InterPro"/>
</dbReference>
<evidence type="ECO:0000256" key="5">
    <source>
        <dbReference type="ARBA" id="ARBA00023002"/>
    </source>
</evidence>
<evidence type="ECO:0000256" key="4">
    <source>
        <dbReference type="ARBA" id="ARBA00022729"/>
    </source>
</evidence>
<comment type="similarity">
    <text evidence="2">Belongs to the multicopper oxidase family.</text>
</comment>
<dbReference type="PANTHER" id="PTHR48461">
    <property type="entry name" value="MULTICOPPER OXIDASE LPR1-LIKE"/>
    <property type="match status" value="1"/>
</dbReference>
<dbReference type="InterPro" id="IPR008972">
    <property type="entry name" value="Cupredoxin"/>
</dbReference>
<keyword evidence="4 8" id="KW-0732">Signal</keyword>
<protein>
    <submittedName>
        <fullName evidence="10">Multicopper oxidase LPR1</fullName>
    </submittedName>
</protein>
<organism evidence="10 11">
    <name type="scientific">Striga hermonthica</name>
    <name type="common">Purple witchweed</name>
    <name type="synonym">Buchnera hermonthica</name>
    <dbReference type="NCBI Taxonomy" id="68872"/>
    <lineage>
        <taxon>Eukaryota</taxon>
        <taxon>Viridiplantae</taxon>
        <taxon>Streptophyta</taxon>
        <taxon>Embryophyta</taxon>
        <taxon>Tracheophyta</taxon>
        <taxon>Spermatophyta</taxon>
        <taxon>Magnoliopsida</taxon>
        <taxon>eudicotyledons</taxon>
        <taxon>Gunneridae</taxon>
        <taxon>Pentapetalae</taxon>
        <taxon>asterids</taxon>
        <taxon>lamiids</taxon>
        <taxon>Lamiales</taxon>
        <taxon>Orobanchaceae</taxon>
        <taxon>Buchnereae</taxon>
        <taxon>Striga</taxon>
    </lineage>
</organism>
<reference evidence="10" key="1">
    <citation type="submission" date="2019-12" db="EMBL/GenBank/DDBJ databases">
        <authorList>
            <person name="Scholes J."/>
        </authorList>
    </citation>
    <scope>NUCLEOTIDE SEQUENCE</scope>
</reference>
<dbReference type="EMBL" id="CACSLK010024742">
    <property type="protein sequence ID" value="CAA0824498.1"/>
    <property type="molecule type" value="Genomic_DNA"/>
</dbReference>
<name>A0A9N7N7D4_STRHE</name>
<keyword evidence="5" id="KW-0560">Oxidoreductase</keyword>
<evidence type="ECO:0000256" key="2">
    <source>
        <dbReference type="ARBA" id="ARBA00010609"/>
    </source>
</evidence>
<dbReference type="OrthoDB" id="262547at2759"/>
<dbReference type="SUPFAM" id="SSF49503">
    <property type="entry name" value="Cupredoxins"/>
    <property type="match status" value="1"/>
</dbReference>
<dbReference type="Pfam" id="PF07732">
    <property type="entry name" value="Cu-oxidase_3"/>
    <property type="match status" value="1"/>
</dbReference>
<sequence>MDRRILICSVMVLEYLGLAWAQDRLISPSKLEKFVDEITEIPTIEGFDVVNGFPVAKSLRIGMFSKKWKFHRDLPPTQVFAYGLSKEEATVPGPTIEAQQGISTSIKWENHLPTKHILPFDRTIPTAHPRTNIGIPTVVHLHGHIGPPATDGHATSWFTSQFSQCGPSWSRKTYIYNNKQHPGTLWYHDHAMGLTRVNLLAGLVGAYLIRHHPTEQLGVVLVNKVDRLREKLRTQQIEEWI</sequence>
<keyword evidence="11" id="KW-1185">Reference proteome</keyword>
<evidence type="ECO:0000313" key="11">
    <source>
        <dbReference type="Proteomes" id="UP001153555"/>
    </source>
</evidence>
<dbReference type="GO" id="GO:0016491">
    <property type="term" value="F:oxidoreductase activity"/>
    <property type="evidence" value="ECO:0007669"/>
    <property type="project" value="UniProtKB-KW"/>
</dbReference>
<feature type="chain" id="PRO_5040431370" evidence="8">
    <location>
        <begin position="22"/>
        <end position="241"/>
    </location>
</feature>
<feature type="domain" description="Plastocyanin-like" evidence="9">
    <location>
        <begin position="136"/>
        <end position="212"/>
    </location>
</feature>
<dbReference type="Proteomes" id="UP001153555">
    <property type="component" value="Unassembled WGS sequence"/>
</dbReference>
<keyword evidence="3" id="KW-0479">Metal-binding</keyword>
<evidence type="ECO:0000256" key="7">
    <source>
        <dbReference type="ARBA" id="ARBA00023180"/>
    </source>
</evidence>
<dbReference type="InterPro" id="IPR052152">
    <property type="entry name" value="LPR1/LPR2"/>
</dbReference>
<gene>
    <name evidence="10" type="ORF">SHERM_21439</name>
</gene>
<dbReference type="CDD" id="cd13844">
    <property type="entry name" value="CuRO_1_BOD_CotA_like"/>
    <property type="match status" value="1"/>
</dbReference>
<keyword evidence="7" id="KW-0325">Glycoprotein</keyword>
<proteinExistence type="inferred from homology"/>
<dbReference type="InterPro" id="IPR011707">
    <property type="entry name" value="Cu-oxidase-like_N"/>
</dbReference>
<dbReference type="PANTHER" id="PTHR48461:SF1">
    <property type="entry name" value="MULTICOPPER OXIDASE LPR1-LIKE"/>
    <property type="match status" value="1"/>
</dbReference>
<dbReference type="Gene3D" id="2.60.40.420">
    <property type="entry name" value="Cupredoxins - blue copper proteins"/>
    <property type="match status" value="1"/>
</dbReference>
<evidence type="ECO:0000256" key="8">
    <source>
        <dbReference type="SAM" id="SignalP"/>
    </source>
</evidence>
<evidence type="ECO:0000256" key="6">
    <source>
        <dbReference type="ARBA" id="ARBA00023008"/>
    </source>
</evidence>
<evidence type="ECO:0000256" key="1">
    <source>
        <dbReference type="ARBA" id="ARBA00001935"/>
    </source>
</evidence>
<feature type="signal peptide" evidence="8">
    <location>
        <begin position="1"/>
        <end position="21"/>
    </location>
</feature>
<dbReference type="AlphaFoldDB" id="A0A9N7N7D4"/>
<accession>A0A9N7N7D4</accession>
<keyword evidence="6" id="KW-0186">Copper</keyword>
<comment type="cofactor">
    <cofactor evidence="1">
        <name>Cu cation</name>
        <dbReference type="ChEBI" id="CHEBI:23378"/>
    </cofactor>
</comment>
<evidence type="ECO:0000259" key="9">
    <source>
        <dbReference type="Pfam" id="PF07732"/>
    </source>
</evidence>
<evidence type="ECO:0000313" key="10">
    <source>
        <dbReference type="EMBL" id="CAA0824498.1"/>
    </source>
</evidence>
<evidence type="ECO:0000256" key="3">
    <source>
        <dbReference type="ARBA" id="ARBA00022723"/>
    </source>
</evidence>
<comment type="caution">
    <text evidence="10">The sequence shown here is derived from an EMBL/GenBank/DDBJ whole genome shotgun (WGS) entry which is preliminary data.</text>
</comment>